<keyword evidence="3" id="KW-1133">Transmembrane helix</keyword>
<evidence type="ECO:0008006" key="8">
    <source>
        <dbReference type="Google" id="ProtNLM"/>
    </source>
</evidence>
<dbReference type="Pfam" id="PF08637">
    <property type="entry name" value="NCA2"/>
    <property type="match status" value="1"/>
</dbReference>
<dbReference type="PANTHER" id="PTHR28234">
    <property type="entry name" value="NUCLEAR CONTROL OF ATPASE PROTEIN 2"/>
    <property type="match status" value="1"/>
</dbReference>
<dbReference type="PANTHER" id="PTHR28234:SF1">
    <property type="entry name" value="NUCLEAR CONTROL OF ATPASE PROTEIN 2"/>
    <property type="match status" value="1"/>
</dbReference>
<dbReference type="GO" id="GO:0005741">
    <property type="term" value="C:mitochondrial outer membrane"/>
    <property type="evidence" value="ECO:0007669"/>
    <property type="project" value="TreeGrafter"/>
</dbReference>
<comment type="caution">
    <text evidence="6">The sequence shown here is derived from an EMBL/GenBank/DDBJ whole genome shotgun (WGS) entry which is preliminary data.</text>
</comment>
<keyword evidence="7" id="KW-1185">Reference proteome</keyword>
<dbReference type="AlphaFoldDB" id="A0A1V9Y5G8"/>
<accession>A0A1V9Y5G8</accession>
<dbReference type="STRING" id="1202772.A0A1V9Y5G8"/>
<gene>
    <name evidence="6" type="ORF">ACHHYP_16955</name>
</gene>
<evidence type="ECO:0000256" key="3">
    <source>
        <dbReference type="ARBA" id="ARBA00022989"/>
    </source>
</evidence>
<dbReference type="OrthoDB" id="413313at2759"/>
<comment type="subcellular location">
    <subcellularLocation>
        <location evidence="1">Mitochondrion membrane</location>
        <topology evidence="1">Multi-pass membrane protein</topology>
    </subcellularLocation>
</comment>
<organism evidence="6 7">
    <name type="scientific">Achlya hypogyna</name>
    <name type="common">Oomycete</name>
    <name type="synonym">Protoachlya hypogyna</name>
    <dbReference type="NCBI Taxonomy" id="1202772"/>
    <lineage>
        <taxon>Eukaryota</taxon>
        <taxon>Sar</taxon>
        <taxon>Stramenopiles</taxon>
        <taxon>Oomycota</taxon>
        <taxon>Saprolegniomycetes</taxon>
        <taxon>Saprolegniales</taxon>
        <taxon>Achlyaceae</taxon>
        <taxon>Achlya</taxon>
    </lineage>
</organism>
<evidence type="ECO:0000313" key="6">
    <source>
        <dbReference type="EMBL" id="OQR80963.1"/>
    </source>
</evidence>
<proteinExistence type="predicted"/>
<reference evidence="6 7" key="1">
    <citation type="journal article" date="2014" name="Genome Biol. Evol.">
        <title>The secreted proteins of Achlya hypogyna and Thraustotheca clavata identify the ancestral oomycete secretome and reveal gene acquisitions by horizontal gene transfer.</title>
        <authorList>
            <person name="Misner I."/>
            <person name="Blouin N."/>
            <person name="Leonard G."/>
            <person name="Richards T.A."/>
            <person name="Lane C.E."/>
        </authorList>
    </citation>
    <scope>NUCLEOTIDE SEQUENCE [LARGE SCALE GENOMIC DNA]</scope>
    <source>
        <strain evidence="6 7">ATCC 48635</strain>
    </source>
</reference>
<dbReference type="InterPro" id="IPR013946">
    <property type="entry name" value="NCA2-like"/>
</dbReference>
<protein>
    <recommendedName>
        <fullName evidence="8">Nuclear control of ATPase protein</fullName>
    </recommendedName>
</protein>
<keyword evidence="5" id="KW-0472">Membrane</keyword>
<evidence type="ECO:0000256" key="2">
    <source>
        <dbReference type="ARBA" id="ARBA00022692"/>
    </source>
</evidence>
<dbReference type="EMBL" id="JNBR01002851">
    <property type="protein sequence ID" value="OQR80963.1"/>
    <property type="molecule type" value="Genomic_DNA"/>
</dbReference>
<evidence type="ECO:0000313" key="7">
    <source>
        <dbReference type="Proteomes" id="UP000243579"/>
    </source>
</evidence>
<dbReference type="Proteomes" id="UP000243579">
    <property type="component" value="Unassembled WGS sequence"/>
</dbReference>
<evidence type="ECO:0000256" key="1">
    <source>
        <dbReference type="ARBA" id="ARBA00004225"/>
    </source>
</evidence>
<evidence type="ECO:0000256" key="5">
    <source>
        <dbReference type="ARBA" id="ARBA00023136"/>
    </source>
</evidence>
<keyword evidence="4" id="KW-0496">Mitochondrion</keyword>
<name>A0A1V9Y5G8_ACHHY</name>
<keyword evidence="2" id="KW-0812">Transmembrane</keyword>
<evidence type="ECO:0000256" key="4">
    <source>
        <dbReference type="ARBA" id="ARBA00023128"/>
    </source>
</evidence>
<sequence>MPFSTTDRRHPVALQLHVRRQLRALEHSASADEDKAVAAELLDAMHKLAQHKLSLDDVTAAHRRVADQASTSSTASAAFDSALLELTGDAVVTSLVGTLQHLLAVGAFVPVALRYWKRQIKRPVSLLLLNAPDKLWQQGEVVSTEEKIRALEEAYDQHLTSIGLVKQLLLALQHADQRRYQILVHQSYRVLQHVYEPASLVRPQTESMALPPPAAKRPVTLESLPREIVSSAVLLEYLKQLPVIQAMYKTALDDALRPCQIPHLLRRRWWQLSIAGAVAIAGASYLVKHRQEIGQLLQTVQSGMQEFVLDHMVTPLSAIVGEVLLNKKACIQDPLALQDSRESLQRMLADFIRDTDPSMPLETQHALAQAMDMSVVSLQFEKELPRALKNIVTGDIVRMMLIQIQFIKKELMVAMKAIDELMDANQLNLQMMATVPMFLAAGGVYALVSRLSSYVIAFAVALTSASTFVRFTSSRIYDDPATVASTMRYTLRDIERLLNMQNHSLVQSSHPVLQTLDSCNSSPAMGPSTPTALPPLSLSGAGGASLGVRDLGLLVVLLNDLRALFDRNRGYFDEDEQRRFEEDLSDLVGDQMLVAQQLAVIQRMHHSHSFLRVRDVHAKWFQ</sequence>